<evidence type="ECO:0000256" key="1">
    <source>
        <dbReference type="ARBA" id="ARBA00010923"/>
    </source>
</evidence>
<sequence>MGEVCEINPKNESLSNLFIYIDLESVANGRLLKEDYIYKDEAPSRAQRVLVRNDILFQMVRPYQKNNLFFDKEGEYVASTGYAQIRTNQNSQFIFQHLHNQKFVDKVIERCTGTSYPAINSTDLGNIQIHYPNLGEQQKIASFLSLIDERITTQNKIIEQLETLIKGLCQELFNEKKNSSWSKHYLKDIIIERKELNKASYSVHSVSVSKGVINQIEYLGRAFASKDTSNYNVVHYGDIVYTKSPTGEFPYGIIKQSFIKEMVAVSPLYGVYKPKSFYLANILHYYFSNPVNTNNYLHSLIQKGAKNTINITNQNFLNKEIYLPSDENQIKTISLLLNSIAQKSSTEQGVLNKLIQQKKFLLQNLFV</sequence>
<gene>
    <name evidence="5" type="ORF">SAMN04515674_11732</name>
</gene>
<evidence type="ECO:0000259" key="4">
    <source>
        <dbReference type="Pfam" id="PF01420"/>
    </source>
</evidence>
<dbReference type="EMBL" id="FOXH01000017">
    <property type="protein sequence ID" value="SFQ39566.1"/>
    <property type="molecule type" value="Genomic_DNA"/>
</dbReference>
<organism evidence="5 6">
    <name type="scientific">Pseudarcicella hirudinis</name>
    <dbReference type="NCBI Taxonomy" id="1079859"/>
    <lineage>
        <taxon>Bacteria</taxon>
        <taxon>Pseudomonadati</taxon>
        <taxon>Bacteroidota</taxon>
        <taxon>Cytophagia</taxon>
        <taxon>Cytophagales</taxon>
        <taxon>Flectobacillaceae</taxon>
        <taxon>Pseudarcicella</taxon>
    </lineage>
</organism>
<feature type="domain" description="Type I restriction modification DNA specificity" evidence="4">
    <location>
        <begin position="34"/>
        <end position="162"/>
    </location>
</feature>
<dbReference type="PANTHER" id="PTHR30408">
    <property type="entry name" value="TYPE-1 RESTRICTION ENZYME ECOKI SPECIFICITY PROTEIN"/>
    <property type="match status" value="1"/>
</dbReference>
<dbReference type="STRING" id="1079859.SAMN04515674_11732"/>
<name>A0A1I5Y5U1_9BACT</name>
<keyword evidence="3" id="KW-0238">DNA-binding</keyword>
<dbReference type="SUPFAM" id="SSF116734">
    <property type="entry name" value="DNA methylase specificity domain"/>
    <property type="match status" value="2"/>
</dbReference>
<dbReference type="InterPro" id="IPR000055">
    <property type="entry name" value="Restrct_endonuc_typeI_TRD"/>
</dbReference>
<dbReference type="InterPro" id="IPR052021">
    <property type="entry name" value="Type-I_RS_S_subunit"/>
</dbReference>
<dbReference type="Gene3D" id="3.90.220.20">
    <property type="entry name" value="DNA methylase specificity domains"/>
    <property type="match status" value="2"/>
</dbReference>
<dbReference type="AlphaFoldDB" id="A0A1I5Y5U1"/>
<proteinExistence type="inferred from homology"/>
<evidence type="ECO:0000313" key="6">
    <source>
        <dbReference type="Proteomes" id="UP000199306"/>
    </source>
</evidence>
<keyword evidence="2" id="KW-0680">Restriction system</keyword>
<evidence type="ECO:0000256" key="3">
    <source>
        <dbReference type="ARBA" id="ARBA00023125"/>
    </source>
</evidence>
<dbReference type="Pfam" id="PF01420">
    <property type="entry name" value="Methylase_S"/>
    <property type="match status" value="1"/>
</dbReference>
<comment type="similarity">
    <text evidence="1">Belongs to the type-I restriction system S methylase family.</text>
</comment>
<evidence type="ECO:0000256" key="2">
    <source>
        <dbReference type="ARBA" id="ARBA00022747"/>
    </source>
</evidence>
<protein>
    <submittedName>
        <fullName evidence="5">Type I restriction enzyme, S subunit</fullName>
    </submittedName>
</protein>
<evidence type="ECO:0000313" key="5">
    <source>
        <dbReference type="EMBL" id="SFQ39566.1"/>
    </source>
</evidence>
<accession>A0A1I5Y5U1</accession>
<reference evidence="5 6" key="1">
    <citation type="submission" date="2016-10" db="EMBL/GenBank/DDBJ databases">
        <authorList>
            <person name="de Groot N.N."/>
        </authorList>
    </citation>
    <scope>NUCLEOTIDE SEQUENCE [LARGE SCALE GENOMIC DNA]</scope>
    <source>
        <strain evidence="6">E92,LMG 26720,CCM 7988</strain>
    </source>
</reference>
<dbReference type="InterPro" id="IPR044946">
    <property type="entry name" value="Restrct_endonuc_typeI_TRD_sf"/>
</dbReference>
<dbReference type="GO" id="GO:0009307">
    <property type="term" value="P:DNA restriction-modification system"/>
    <property type="evidence" value="ECO:0007669"/>
    <property type="project" value="UniProtKB-KW"/>
</dbReference>
<dbReference type="Proteomes" id="UP000199306">
    <property type="component" value="Unassembled WGS sequence"/>
</dbReference>
<dbReference type="PANTHER" id="PTHR30408:SF13">
    <property type="entry name" value="TYPE I RESTRICTION ENZYME HINDI SPECIFICITY SUBUNIT"/>
    <property type="match status" value="1"/>
</dbReference>
<dbReference type="GO" id="GO:0003677">
    <property type="term" value="F:DNA binding"/>
    <property type="evidence" value="ECO:0007669"/>
    <property type="project" value="UniProtKB-KW"/>
</dbReference>
<keyword evidence="6" id="KW-1185">Reference proteome</keyword>